<dbReference type="Gene3D" id="3.40.630.30">
    <property type="match status" value="1"/>
</dbReference>
<sequence>MKSTTGRRIAMRKPSEADGAAMWKLARDSGVLELNSAYAYLMCGKFFADTCVIAEAEGEAVGFVTAFRPPARPDTVFVWQIAVSQSQRGQGIGSRMIRELLKRDACRNTRYLEATVSPSNAASAALFRKAAEELKTGCEVRECFPARLFPGSVHEPEWTFCIGPIPTKR</sequence>
<evidence type="ECO:0000313" key="11">
    <source>
        <dbReference type="EMBL" id="MDA5109144.1"/>
    </source>
</evidence>
<comment type="catalytic activity">
    <reaction evidence="8 9">
        <text>L-2,4-diaminobutanoate + acetyl-CoA = (2S)-4-acetamido-2-aminobutanoate + CoA + H(+)</text>
        <dbReference type="Rhea" id="RHEA:16901"/>
        <dbReference type="ChEBI" id="CHEBI:15378"/>
        <dbReference type="ChEBI" id="CHEBI:57287"/>
        <dbReference type="ChEBI" id="CHEBI:57288"/>
        <dbReference type="ChEBI" id="CHEBI:58761"/>
        <dbReference type="ChEBI" id="CHEBI:58929"/>
        <dbReference type="EC" id="2.3.1.178"/>
    </reaction>
</comment>
<keyword evidence="7 9" id="KW-0012">Acyltransferase</keyword>
<dbReference type="Pfam" id="PF00583">
    <property type="entry name" value="Acetyltransf_1"/>
    <property type="match status" value="1"/>
</dbReference>
<dbReference type="EMBL" id="JAPYYP010000014">
    <property type="protein sequence ID" value="MDA5109144.1"/>
    <property type="molecule type" value="Genomic_DNA"/>
</dbReference>
<evidence type="ECO:0000256" key="9">
    <source>
        <dbReference type="RuleBase" id="RU365045"/>
    </source>
</evidence>
<dbReference type="GO" id="GO:0033816">
    <property type="term" value="F:diaminobutyrate acetyltransferase activity"/>
    <property type="evidence" value="ECO:0007669"/>
    <property type="project" value="UniProtKB-EC"/>
</dbReference>
<evidence type="ECO:0000256" key="2">
    <source>
        <dbReference type="ARBA" id="ARBA00004978"/>
    </source>
</evidence>
<comment type="pathway">
    <text evidence="2 9">Amine and polyamine biosynthesis; ectoine biosynthesis; L-ectoine from L-aspartate 4-semialdehyde: step 2/3.</text>
</comment>
<dbReference type="PROSITE" id="PS51186">
    <property type="entry name" value="GNAT"/>
    <property type="match status" value="1"/>
</dbReference>
<dbReference type="InterPro" id="IPR000182">
    <property type="entry name" value="GNAT_dom"/>
</dbReference>
<keyword evidence="6 9" id="KW-0808">Transferase</keyword>
<name>A0A9X3Z3Y0_9BACL</name>
<gene>
    <name evidence="9 11" type="primary">ectA</name>
    <name evidence="11" type="ORF">O3V59_12280</name>
</gene>
<evidence type="ECO:0000259" key="10">
    <source>
        <dbReference type="PROSITE" id="PS51186"/>
    </source>
</evidence>
<proteinExistence type="inferred from homology"/>
<dbReference type="InterPro" id="IPR016181">
    <property type="entry name" value="Acyl_CoA_acyltransferase"/>
</dbReference>
<evidence type="ECO:0000256" key="7">
    <source>
        <dbReference type="ARBA" id="ARBA00023315"/>
    </source>
</evidence>
<dbReference type="GO" id="GO:0019491">
    <property type="term" value="P:ectoine biosynthetic process"/>
    <property type="evidence" value="ECO:0007669"/>
    <property type="project" value="InterPro"/>
</dbReference>
<evidence type="ECO:0000313" key="12">
    <source>
        <dbReference type="Proteomes" id="UP001151071"/>
    </source>
</evidence>
<dbReference type="InterPro" id="IPR012772">
    <property type="entry name" value="Ectoine_EctA"/>
</dbReference>
<comment type="similarity">
    <text evidence="3 9">Belongs to the acetyltransferase family. EctA subfamily.</text>
</comment>
<comment type="function">
    <text evidence="1 9">Catalyzes the acetylation of L-2,4-diaminobutyrate (DABA) to gamma-N-acetyl-alpha,gamma-diaminobutyric acid (ADABA) with acetyl coenzyme A.</text>
</comment>
<dbReference type="CDD" id="cd04301">
    <property type="entry name" value="NAT_SF"/>
    <property type="match status" value="1"/>
</dbReference>
<dbReference type="AlphaFoldDB" id="A0A9X3Z3Y0"/>
<evidence type="ECO:0000256" key="1">
    <source>
        <dbReference type="ARBA" id="ARBA00003741"/>
    </source>
</evidence>
<dbReference type="Proteomes" id="UP001151071">
    <property type="component" value="Unassembled WGS sequence"/>
</dbReference>
<accession>A0A9X3Z3Y0</accession>
<dbReference type="NCBIfam" id="TIGR02406">
    <property type="entry name" value="ectoine_EctA"/>
    <property type="match status" value="1"/>
</dbReference>
<evidence type="ECO:0000256" key="4">
    <source>
        <dbReference type="ARBA" id="ARBA00012355"/>
    </source>
</evidence>
<evidence type="ECO:0000256" key="6">
    <source>
        <dbReference type="ARBA" id="ARBA00022679"/>
    </source>
</evidence>
<evidence type="ECO:0000256" key="5">
    <source>
        <dbReference type="ARBA" id="ARBA00017935"/>
    </source>
</evidence>
<dbReference type="SUPFAM" id="SSF55729">
    <property type="entry name" value="Acyl-CoA N-acyltransferases (Nat)"/>
    <property type="match status" value="1"/>
</dbReference>
<protein>
    <recommendedName>
        <fullName evidence="5 9">L-2,4-diaminobutyric acid acetyltransferase</fullName>
        <shortName evidence="9">DABA acetyltransferase</shortName>
        <ecNumber evidence="4 9">2.3.1.178</ecNumber>
    </recommendedName>
</protein>
<organism evidence="11 12">
    <name type="scientific">Brevibacillus thermoruber</name>
    <dbReference type="NCBI Taxonomy" id="33942"/>
    <lineage>
        <taxon>Bacteria</taxon>
        <taxon>Bacillati</taxon>
        <taxon>Bacillota</taxon>
        <taxon>Bacilli</taxon>
        <taxon>Bacillales</taxon>
        <taxon>Paenibacillaceae</taxon>
        <taxon>Brevibacillus</taxon>
    </lineage>
</organism>
<feature type="domain" description="N-acetyltransferase" evidence="10">
    <location>
        <begin position="9"/>
        <end position="150"/>
    </location>
</feature>
<evidence type="ECO:0000256" key="3">
    <source>
        <dbReference type="ARBA" id="ARBA00010712"/>
    </source>
</evidence>
<reference evidence="11" key="1">
    <citation type="submission" date="2022-12" db="EMBL/GenBank/DDBJ databases">
        <title>Draft genome sequence of the thermophilic strain Brevibacillus thermoruber HT42, isolated from Los Humeros, Puebla, Mexico, with biotechnological potential.</title>
        <authorList>
            <person name="Lara Sanchez J."/>
            <person name="Solis Palacios R."/>
            <person name="Bustos Baena A.S."/>
            <person name="Ruz Baez A.E."/>
            <person name="Espinosa Luna G."/>
            <person name="Oliart Ros R.M."/>
        </authorList>
    </citation>
    <scope>NUCLEOTIDE SEQUENCE</scope>
    <source>
        <strain evidence="11">HT42</strain>
    </source>
</reference>
<dbReference type="PANTHER" id="PTHR43072">
    <property type="entry name" value="N-ACETYLTRANSFERASE"/>
    <property type="match status" value="1"/>
</dbReference>
<evidence type="ECO:0000256" key="8">
    <source>
        <dbReference type="ARBA" id="ARBA00048924"/>
    </source>
</evidence>
<comment type="caution">
    <text evidence="11">The sequence shown here is derived from an EMBL/GenBank/DDBJ whole genome shotgun (WGS) entry which is preliminary data.</text>
</comment>
<dbReference type="RefSeq" id="WP_029098454.1">
    <property type="nucleotide sequence ID" value="NZ_JAPYYP010000014.1"/>
</dbReference>
<dbReference type="EC" id="2.3.1.178" evidence="4 9"/>
<keyword evidence="12" id="KW-1185">Reference proteome</keyword>